<proteinExistence type="predicted"/>
<protein>
    <submittedName>
        <fullName evidence="3">Uncharacterized protein LOC120281195</fullName>
    </submittedName>
</protein>
<dbReference type="PANTHER" id="PTHR33265:SF26">
    <property type="entry name" value="OS06G0554600 PROTEIN"/>
    <property type="match status" value="1"/>
</dbReference>
<dbReference type="InterPro" id="IPR008480">
    <property type="entry name" value="DUF761_pln"/>
</dbReference>
<name>A0AB40CXA7_DIOCR</name>
<dbReference type="PANTHER" id="PTHR33265">
    <property type="entry name" value="AVR9/CF-9 RAPIDLY ELICITED PROTEIN-RELATED"/>
    <property type="match status" value="1"/>
</dbReference>
<gene>
    <name evidence="3" type="primary">LOC120281195</name>
</gene>
<reference evidence="3" key="1">
    <citation type="submission" date="2025-08" db="UniProtKB">
        <authorList>
            <consortium name="RefSeq"/>
        </authorList>
    </citation>
    <scope>IDENTIFICATION</scope>
</reference>
<accession>A0AB40CXA7</accession>
<evidence type="ECO:0000256" key="1">
    <source>
        <dbReference type="SAM" id="MobiDB-lite"/>
    </source>
</evidence>
<dbReference type="RefSeq" id="XP_039144017.1">
    <property type="nucleotide sequence ID" value="XM_039288083.1"/>
</dbReference>
<keyword evidence="2" id="KW-1185">Reference proteome</keyword>
<feature type="region of interest" description="Disordered" evidence="1">
    <location>
        <begin position="72"/>
        <end position="95"/>
    </location>
</feature>
<dbReference type="Proteomes" id="UP001515500">
    <property type="component" value="Chromosome 17"/>
</dbReference>
<dbReference type="GeneID" id="120281195"/>
<dbReference type="Pfam" id="PF05553">
    <property type="entry name" value="DUF761"/>
    <property type="match status" value="1"/>
</dbReference>
<evidence type="ECO:0000313" key="3">
    <source>
        <dbReference type="RefSeq" id="XP_039144017.1"/>
    </source>
</evidence>
<evidence type="ECO:0000313" key="2">
    <source>
        <dbReference type="Proteomes" id="UP001515500"/>
    </source>
</evidence>
<dbReference type="AlphaFoldDB" id="A0AB40CXA7"/>
<organism evidence="2 3">
    <name type="scientific">Dioscorea cayennensis subsp. rotundata</name>
    <name type="common">White Guinea yam</name>
    <name type="synonym">Dioscorea rotundata</name>
    <dbReference type="NCBI Taxonomy" id="55577"/>
    <lineage>
        <taxon>Eukaryota</taxon>
        <taxon>Viridiplantae</taxon>
        <taxon>Streptophyta</taxon>
        <taxon>Embryophyta</taxon>
        <taxon>Tracheophyta</taxon>
        <taxon>Spermatophyta</taxon>
        <taxon>Magnoliopsida</taxon>
        <taxon>Liliopsida</taxon>
        <taxon>Dioscoreales</taxon>
        <taxon>Dioscoreaceae</taxon>
        <taxon>Dioscorea</taxon>
    </lineage>
</organism>
<feature type="compositionally biased region" description="Basic residues" evidence="1">
    <location>
        <begin position="82"/>
        <end position="95"/>
    </location>
</feature>
<sequence length="196" mass="22969">MLRKATCKRSKLMLDLNLIMQRSKLAGKAITHLLTFNHNHHHHHHHHRSLPCFYMDPMMSYYNPNPREVEFSCSNTPSNSKSNKHGKHHHHHHNHHQLYDAEAIAKVFEILNDVEDDHGDQSLISSPSPLMMLGQVRQLRITDSPFPVKEEESDGFRVDLEAEEFIRRFYEQLRLQPASTPEYFSSHRRSPLLARA</sequence>